<keyword evidence="5" id="KW-0472">Membrane</keyword>
<evidence type="ECO:0000256" key="2">
    <source>
        <dbReference type="ARBA" id="ARBA00007558"/>
    </source>
</evidence>
<keyword evidence="8" id="KW-1185">Reference proteome</keyword>
<sequence>MTQKQLLIVEKCGSLGRSVLFSREEGINTVVSSTSAETFSTSLLQRVQDLFREVFLPHGYPDSVSEDYLEFQIWDTVQAFCSTITGTFTTQAILKGVGVGDAEATPFAAAVTWIVKDGTGMLGRIIFAWWKGTGLDADCKKWRLVADILNDAAMCLELFVPMISSYSLQILCMTTTMKAVVGVAGGATRASLTQHQAIKGNMADVSAKDGSQETFVNLVASFCGIFLLAILTEPRQEWALFIIFTVIHLLANYKAVCAVKFAHLNISRLVIVLDTYIRHNTVPNPQTVNKKEPVVIGFGPKVEQICGYKIKIATSFQSIASSIKSSELRYYIEAFSSQKYLLIPCPKRRIIYIALQNDETSEDVISAYFHAVLLGIATCYYNDVPLNLHLKRQLHHVTPVMRLYIVLKEYTRSVGEYEKNLPFDVLKALNDFVIQEKQMFFTALKINRWNTDLHALEVGEWRANWRIDSSESYGHCHHSKKDN</sequence>
<evidence type="ECO:0000259" key="7">
    <source>
        <dbReference type="Pfam" id="PF24160"/>
    </source>
</evidence>
<dbReference type="KEGG" id="apln:108736483"/>
<feature type="domain" description="Protein root UVB sensitive/RUS" evidence="6">
    <location>
        <begin position="45"/>
        <end position="279"/>
    </location>
</feature>
<dbReference type="PANTHER" id="PTHR12770:SF31">
    <property type="entry name" value="RUS FAMILY MEMBER 1"/>
    <property type="match status" value="1"/>
</dbReference>
<dbReference type="Pfam" id="PF24160">
    <property type="entry name" value="UVB_sens_C"/>
    <property type="match status" value="1"/>
</dbReference>
<dbReference type="InterPro" id="IPR054549">
    <property type="entry name" value="UVB_sens_RUS_dom"/>
</dbReference>
<dbReference type="GeneID" id="108736483"/>
<name>A0A7F5RJW6_AGRPL</name>
<dbReference type="RefSeq" id="XP_025836292.1">
    <property type="nucleotide sequence ID" value="XM_025980507.1"/>
</dbReference>
<dbReference type="InParanoid" id="A0A7F5RJW6"/>
<dbReference type="InterPro" id="IPR006968">
    <property type="entry name" value="RUS_fam"/>
</dbReference>
<evidence type="ECO:0000259" key="6">
    <source>
        <dbReference type="Pfam" id="PF04884"/>
    </source>
</evidence>
<dbReference type="AlphaFoldDB" id="A0A7F5RJW6"/>
<feature type="domain" description="Root UVB sensitive protein C-terminal" evidence="7">
    <location>
        <begin position="282"/>
        <end position="465"/>
    </location>
</feature>
<organism evidence="8 9">
    <name type="scientific">Agrilus planipennis</name>
    <name type="common">Emerald ash borer</name>
    <name type="synonym">Agrilus marcopoli</name>
    <dbReference type="NCBI Taxonomy" id="224129"/>
    <lineage>
        <taxon>Eukaryota</taxon>
        <taxon>Metazoa</taxon>
        <taxon>Ecdysozoa</taxon>
        <taxon>Arthropoda</taxon>
        <taxon>Hexapoda</taxon>
        <taxon>Insecta</taxon>
        <taxon>Pterygota</taxon>
        <taxon>Neoptera</taxon>
        <taxon>Endopterygota</taxon>
        <taxon>Coleoptera</taxon>
        <taxon>Polyphaga</taxon>
        <taxon>Elateriformia</taxon>
        <taxon>Buprestoidea</taxon>
        <taxon>Buprestidae</taxon>
        <taxon>Agrilinae</taxon>
        <taxon>Agrilus</taxon>
    </lineage>
</organism>
<evidence type="ECO:0000256" key="1">
    <source>
        <dbReference type="ARBA" id="ARBA00004370"/>
    </source>
</evidence>
<keyword evidence="4" id="KW-1133">Transmembrane helix</keyword>
<comment type="similarity">
    <text evidence="2">Belongs to the RUS1 family.</text>
</comment>
<accession>A0A7F5RJW6</accession>
<dbReference type="PANTHER" id="PTHR12770">
    <property type="entry name" value="RUS1 FAMILY PROTEIN C16ORF58"/>
    <property type="match status" value="1"/>
</dbReference>
<dbReference type="GO" id="GO:0016020">
    <property type="term" value="C:membrane"/>
    <property type="evidence" value="ECO:0007669"/>
    <property type="project" value="UniProtKB-SubCell"/>
</dbReference>
<proteinExistence type="inferred from homology"/>
<evidence type="ECO:0000256" key="4">
    <source>
        <dbReference type="ARBA" id="ARBA00022989"/>
    </source>
</evidence>
<comment type="subcellular location">
    <subcellularLocation>
        <location evidence="1">Membrane</location>
    </subcellularLocation>
</comment>
<gene>
    <name evidence="9" type="primary">LOC108736483</name>
</gene>
<evidence type="ECO:0000256" key="3">
    <source>
        <dbReference type="ARBA" id="ARBA00022692"/>
    </source>
</evidence>
<protein>
    <submittedName>
        <fullName evidence="9">RUS1 family protein C16orf58 homolog</fullName>
    </submittedName>
</protein>
<evidence type="ECO:0000256" key="5">
    <source>
        <dbReference type="ARBA" id="ARBA00023136"/>
    </source>
</evidence>
<reference evidence="9" key="1">
    <citation type="submission" date="2025-08" db="UniProtKB">
        <authorList>
            <consortium name="RefSeq"/>
        </authorList>
    </citation>
    <scope>IDENTIFICATION</scope>
    <source>
        <tissue evidence="9">Entire body</tissue>
    </source>
</reference>
<dbReference type="Proteomes" id="UP000192223">
    <property type="component" value="Unplaced"/>
</dbReference>
<keyword evidence="3" id="KW-0812">Transmembrane</keyword>
<evidence type="ECO:0000313" key="8">
    <source>
        <dbReference type="Proteomes" id="UP000192223"/>
    </source>
</evidence>
<dbReference type="FunCoup" id="A0A7F5RJW6">
    <property type="interactions" value="737"/>
</dbReference>
<evidence type="ECO:0000313" key="9">
    <source>
        <dbReference type="RefSeq" id="XP_025836292.1"/>
    </source>
</evidence>
<dbReference type="InterPro" id="IPR055412">
    <property type="entry name" value="UVB_sens_C"/>
</dbReference>
<dbReference type="OrthoDB" id="364779at2759"/>
<dbReference type="Pfam" id="PF04884">
    <property type="entry name" value="UVB_sens_prot"/>
    <property type="match status" value="1"/>
</dbReference>